<evidence type="ECO:0000259" key="2">
    <source>
        <dbReference type="Pfam" id="PF13460"/>
    </source>
</evidence>
<dbReference type="SUPFAM" id="SSF51735">
    <property type="entry name" value="NAD(P)-binding Rossmann-fold domains"/>
    <property type="match status" value="1"/>
</dbReference>
<reference evidence="4" key="1">
    <citation type="journal article" date="2019" name="Int. J. Syst. Evol. Microbiol.">
        <title>The Global Catalogue of Microorganisms (GCM) 10K type strain sequencing project: providing services to taxonomists for standard genome sequencing and annotation.</title>
        <authorList>
            <consortium name="The Broad Institute Genomics Platform"/>
            <consortium name="The Broad Institute Genome Sequencing Center for Infectious Disease"/>
            <person name="Wu L."/>
            <person name="Ma J."/>
        </authorList>
    </citation>
    <scope>NUCLEOTIDE SEQUENCE [LARGE SCALE GENOMIC DNA]</scope>
    <source>
        <strain evidence="4">JCM 6921</strain>
    </source>
</reference>
<dbReference type="PANTHER" id="PTHR12126">
    <property type="entry name" value="NADH-UBIQUINONE OXIDOREDUCTASE 39 KDA SUBUNIT-RELATED"/>
    <property type="match status" value="1"/>
</dbReference>
<protein>
    <submittedName>
        <fullName evidence="3">NAD(P)H-binding protein</fullName>
    </submittedName>
</protein>
<proteinExistence type="predicted"/>
<feature type="region of interest" description="Disordered" evidence="1">
    <location>
        <begin position="1"/>
        <end position="28"/>
    </location>
</feature>
<feature type="domain" description="NAD(P)-binding" evidence="2">
    <location>
        <begin position="28"/>
        <end position="161"/>
    </location>
</feature>
<dbReference type="Proteomes" id="UP001500058">
    <property type="component" value="Unassembled WGS sequence"/>
</dbReference>
<evidence type="ECO:0000313" key="3">
    <source>
        <dbReference type="EMBL" id="GAA2398973.1"/>
    </source>
</evidence>
<evidence type="ECO:0000256" key="1">
    <source>
        <dbReference type="SAM" id="MobiDB-lite"/>
    </source>
</evidence>
<dbReference type="InterPro" id="IPR051207">
    <property type="entry name" value="ComplexI_NDUFA9_subunit"/>
</dbReference>
<name>A0ABP5VFC3_9ACTN</name>
<dbReference type="InterPro" id="IPR036291">
    <property type="entry name" value="NAD(P)-bd_dom_sf"/>
</dbReference>
<dbReference type="PANTHER" id="PTHR12126:SF11">
    <property type="entry name" value="NADH DEHYDROGENASE [UBIQUINONE] 1 ALPHA SUBCOMPLEX SUBUNIT 9, MITOCHONDRIAL"/>
    <property type="match status" value="1"/>
</dbReference>
<comment type="caution">
    <text evidence="3">The sequence shown here is derived from an EMBL/GenBank/DDBJ whole genome shotgun (WGS) entry which is preliminary data.</text>
</comment>
<dbReference type="Gene3D" id="3.40.50.720">
    <property type="entry name" value="NAD(P)-binding Rossmann-like Domain"/>
    <property type="match status" value="1"/>
</dbReference>
<evidence type="ECO:0000313" key="4">
    <source>
        <dbReference type="Proteomes" id="UP001500058"/>
    </source>
</evidence>
<feature type="compositionally biased region" description="Gly residues" evidence="1">
    <location>
        <begin position="18"/>
        <end position="28"/>
    </location>
</feature>
<dbReference type="InterPro" id="IPR016040">
    <property type="entry name" value="NAD(P)-bd_dom"/>
</dbReference>
<keyword evidence="4" id="KW-1185">Reference proteome</keyword>
<sequence>MERMEPVEFGDAASTGRRGAGGSVLVTGGTGTLGRRVVRRLPEEGRAVRVLSRRPRPTGDREPYDWATGDLSTGEGIDAAVAGVEAIVHCATTIGRGDVAATRRLVDAARRSGGDPHLVHISIVGVDRVPFVYYRAKLAAERIVAESGLPWTVLRATQFHDLIAGIVDAQRMLPVTLALGGVRFQPVDAGEVADRLAALAVGGPAGRVPDVGGPQVRDHRELTRVTLRARGRRRPVLPLWLPGAVFRAYREGGHLAPDRAVGRVTYDEYLAARAPTAG</sequence>
<gene>
    <name evidence="3" type="ORF">GCM10010420_26610</name>
</gene>
<accession>A0ABP5VFC3</accession>
<dbReference type="Pfam" id="PF13460">
    <property type="entry name" value="NAD_binding_10"/>
    <property type="match status" value="1"/>
</dbReference>
<organism evidence="3 4">
    <name type="scientific">Streptomyces glaucosporus</name>
    <dbReference type="NCBI Taxonomy" id="284044"/>
    <lineage>
        <taxon>Bacteria</taxon>
        <taxon>Bacillati</taxon>
        <taxon>Actinomycetota</taxon>
        <taxon>Actinomycetes</taxon>
        <taxon>Kitasatosporales</taxon>
        <taxon>Streptomycetaceae</taxon>
        <taxon>Streptomyces</taxon>
    </lineage>
</organism>
<dbReference type="EMBL" id="BAAATJ010000010">
    <property type="protein sequence ID" value="GAA2398973.1"/>
    <property type="molecule type" value="Genomic_DNA"/>
</dbReference>